<evidence type="ECO:0000256" key="3">
    <source>
        <dbReference type="ARBA" id="ARBA00023004"/>
    </source>
</evidence>
<dbReference type="Gene3D" id="1.10.760.10">
    <property type="entry name" value="Cytochrome c-like domain"/>
    <property type="match status" value="1"/>
</dbReference>
<dbReference type="GO" id="GO:0020037">
    <property type="term" value="F:heme binding"/>
    <property type="evidence" value="ECO:0007669"/>
    <property type="project" value="InterPro"/>
</dbReference>
<proteinExistence type="predicted"/>
<name>A0A8B2NV08_9HYPH</name>
<protein>
    <submittedName>
        <fullName evidence="6">Cytochrome C552</fullName>
    </submittedName>
</protein>
<reference evidence="6 7" key="1">
    <citation type="submission" date="2018-05" db="EMBL/GenBank/DDBJ databases">
        <title>Acuticoccus sediminis sp. nov., isolated from deep-sea sediment of Indian Ocean.</title>
        <authorList>
            <person name="Liu X."/>
            <person name="Lai Q."/>
            <person name="Du Y."/>
            <person name="Sun F."/>
            <person name="Zhang X."/>
            <person name="Wang S."/>
            <person name="Shao Z."/>
        </authorList>
    </citation>
    <scope>NUCLEOTIDE SEQUENCE [LARGE SCALE GENOMIC DNA]</scope>
    <source>
        <strain evidence="6 7">PTG4-2</strain>
    </source>
</reference>
<gene>
    <name evidence="6" type="ORF">DLJ53_05970</name>
</gene>
<dbReference type="SUPFAM" id="SSF46626">
    <property type="entry name" value="Cytochrome c"/>
    <property type="match status" value="1"/>
</dbReference>
<evidence type="ECO:0000259" key="5">
    <source>
        <dbReference type="PROSITE" id="PS51007"/>
    </source>
</evidence>
<dbReference type="InterPro" id="IPR036909">
    <property type="entry name" value="Cyt_c-like_dom_sf"/>
</dbReference>
<evidence type="ECO:0000256" key="1">
    <source>
        <dbReference type="ARBA" id="ARBA00022617"/>
    </source>
</evidence>
<evidence type="ECO:0000313" key="7">
    <source>
        <dbReference type="Proteomes" id="UP000249590"/>
    </source>
</evidence>
<evidence type="ECO:0000313" key="6">
    <source>
        <dbReference type="EMBL" id="RAI04007.1"/>
    </source>
</evidence>
<dbReference type="InterPro" id="IPR009056">
    <property type="entry name" value="Cyt_c-like_dom"/>
</dbReference>
<dbReference type="Proteomes" id="UP000249590">
    <property type="component" value="Unassembled WGS sequence"/>
</dbReference>
<feature type="domain" description="Cytochrome c" evidence="5">
    <location>
        <begin position="24"/>
        <end position="103"/>
    </location>
</feature>
<dbReference type="AlphaFoldDB" id="A0A8B2NV08"/>
<accession>A0A8B2NV08</accession>
<keyword evidence="7" id="KW-1185">Reference proteome</keyword>
<dbReference type="GO" id="GO:0009055">
    <property type="term" value="F:electron transfer activity"/>
    <property type="evidence" value="ECO:0007669"/>
    <property type="project" value="InterPro"/>
</dbReference>
<keyword evidence="1 4" id="KW-0349">Heme</keyword>
<dbReference type="GO" id="GO:0046872">
    <property type="term" value="F:metal ion binding"/>
    <property type="evidence" value="ECO:0007669"/>
    <property type="project" value="UniProtKB-KW"/>
</dbReference>
<organism evidence="6 7">
    <name type="scientific">Acuticoccus sediminis</name>
    <dbReference type="NCBI Taxonomy" id="2184697"/>
    <lineage>
        <taxon>Bacteria</taxon>
        <taxon>Pseudomonadati</taxon>
        <taxon>Pseudomonadota</taxon>
        <taxon>Alphaproteobacteria</taxon>
        <taxon>Hyphomicrobiales</taxon>
        <taxon>Amorphaceae</taxon>
        <taxon>Acuticoccus</taxon>
    </lineage>
</organism>
<dbReference type="PROSITE" id="PS51007">
    <property type="entry name" value="CYTC"/>
    <property type="match status" value="1"/>
</dbReference>
<keyword evidence="3 4" id="KW-0408">Iron</keyword>
<sequence>MAGLFLTAVTLGAVSAGTPASAQDRAARGKALAETWCVRCHAIGEPQPSALSDAPSFEALASQPGFGSKHLANVLVAPHPVMPEFPLTNDDLAALEAYMQSLTAAK</sequence>
<evidence type="ECO:0000256" key="2">
    <source>
        <dbReference type="ARBA" id="ARBA00022723"/>
    </source>
</evidence>
<evidence type="ECO:0000256" key="4">
    <source>
        <dbReference type="PROSITE-ProRule" id="PRU00433"/>
    </source>
</evidence>
<dbReference type="Pfam" id="PF13442">
    <property type="entry name" value="Cytochrome_CBB3"/>
    <property type="match status" value="1"/>
</dbReference>
<dbReference type="EMBL" id="QHHQ01000001">
    <property type="protein sequence ID" value="RAI04007.1"/>
    <property type="molecule type" value="Genomic_DNA"/>
</dbReference>
<comment type="caution">
    <text evidence="6">The sequence shown here is derived from an EMBL/GenBank/DDBJ whole genome shotgun (WGS) entry which is preliminary data.</text>
</comment>
<keyword evidence="2 4" id="KW-0479">Metal-binding</keyword>